<proteinExistence type="predicted"/>
<keyword evidence="2" id="KW-1185">Reference proteome</keyword>
<accession>A0AAV9JI18</accession>
<organism evidence="1 2">
    <name type="scientific">Oleoguttula mirabilis</name>
    <dbReference type="NCBI Taxonomy" id="1507867"/>
    <lineage>
        <taxon>Eukaryota</taxon>
        <taxon>Fungi</taxon>
        <taxon>Dikarya</taxon>
        <taxon>Ascomycota</taxon>
        <taxon>Pezizomycotina</taxon>
        <taxon>Dothideomycetes</taxon>
        <taxon>Dothideomycetidae</taxon>
        <taxon>Mycosphaerellales</taxon>
        <taxon>Teratosphaeriaceae</taxon>
        <taxon>Oleoguttula</taxon>
    </lineage>
</organism>
<dbReference type="Proteomes" id="UP001324427">
    <property type="component" value="Unassembled WGS sequence"/>
</dbReference>
<evidence type="ECO:0000313" key="1">
    <source>
        <dbReference type="EMBL" id="KAK4544131.1"/>
    </source>
</evidence>
<name>A0AAV9JI18_9PEZI</name>
<reference evidence="1 2" key="1">
    <citation type="submission" date="2021-11" db="EMBL/GenBank/DDBJ databases">
        <title>Black yeast isolated from Biological Soil Crust.</title>
        <authorList>
            <person name="Kurbessoian T."/>
        </authorList>
    </citation>
    <scope>NUCLEOTIDE SEQUENCE [LARGE SCALE GENOMIC DNA]</scope>
    <source>
        <strain evidence="1 2">CCFEE 5522</strain>
    </source>
</reference>
<evidence type="ECO:0000313" key="2">
    <source>
        <dbReference type="Proteomes" id="UP001324427"/>
    </source>
</evidence>
<dbReference type="EMBL" id="JAVFHQ010000027">
    <property type="protein sequence ID" value="KAK4544131.1"/>
    <property type="molecule type" value="Genomic_DNA"/>
</dbReference>
<gene>
    <name evidence="1" type="ORF">LTR36_004629</name>
</gene>
<dbReference type="AlphaFoldDB" id="A0AAV9JI18"/>
<sequence>MPLIPQNTLAGLPNELIGMVMADTMAKPTPIDVNNFVEGKPRGLAAERYRALKPFKGNSILHDIAKREYYENNTFLTSIATIDGDLSIEAEVKATNVANAAVLTRIPELYPNLQSLTVSIVNPTSDDWPDDDFMFNFVMRTQHTRDREAMAFLTTVADALRALSSPALRSKNIACKHTMYSNASGELQSRSFEGPAVEMSSEVDHLVWHILDMPRAVVRFPDNRRLT</sequence>
<comment type="caution">
    <text evidence="1">The sequence shown here is derived from an EMBL/GenBank/DDBJ whole genome shotgun (WGS) entry which is preliminary data.</text>
</comment>
<protein>
    <submittedName>
        <fullName evidence="1">Uncharacterized protein</fullName>
    </submittedName>
</protein>